<dbReference type="SMART" id="SM00659">
    <property type="entry name" value="RPOLCX"/>
    <property type="match status" value="1"/>
</dbReference>
<keyword evidence="3" id="KW-0862">Zinc</keyword>
<reference evidence="8" key="1">
    <citation type="submission" date="2021-02" db="EMBL/GenBank/DDBJ databases">
        <authorList>
            <person name="Nowell W R."/>
        </authorList>
    </citation>
    <scope>NUCLEOTIDE SEQUENCE</scope>
</reference>
<evidence type="ECO:0000313" key="8">
    <source>
        <dbReference type="EMBL" id="CAF1671661.1"/>
    </source>
</evidence>
<dbReference type="Proteomes" id="UP000663852">
    <property type="component" value="Unassembled WGS sequence"/>
</dbReference>
<dbReference type="PANTHER" id="PTHR12056">
    <property type="entry name" value="DNA-DIRECTED RNA POLYMERASES I, II, AND III"/>
    <property type="match status" value="1"/>
</dbReference>
<dbReference type="GO" id="GO:0005736">
    <property type="term" value="C:RNA polymerase I complex"/>
    <property type="evidence" value="ECO:0007669"/>
    <property type="project" value="TreeGrafter"/>
</dbReference>
<dbReference type="PANTHER" id="PTHR12056:SF2">
    <property type="entry name" value="GEO11084P1"/>
    <property type="match status" value="1"/>
</dbReference>
<evidence type="ECO:0000256" key="5">
    <source>
        <dbReference type="ARBA" id="ARBA00025770"/>
    </source>
</evidence>
<dbReference type="FunFam" id="2.20.28.30:FF:000002">
    <property type="entry name" value="DNA-directed RNA polymerases II, IV and V subunit 12"/>
    <property type="match status" value="1"/>
</dbReference>
<evidence type="ECO:0000256" key="3">
    <source>
        <dbReference type="ARBA" id="ARBA00022833"/>
    </source>
</evidence>
<comment type="caution">
    <text evidence="8">The sequence shown here is derived from an EMBL/GenBank/DDBJ whole genome shotgun (WGS) entry which is preliminary data.</text>
</comment>
<evidence type="ECO:0000256" key="4">
    <source>
        <dbReference type="ARBA" id="ARBA00023242"/>
    </source>
</evidence>
<comment type="subcellular location">
    <subcellularLocation>
        <location evidence="1">Nucleus</location>
    </subcellularLocation>
</comment>
<dbReference type="GO" id="GO:0008270">
    <property type="term" value="F:zinc ion binding"/>
    <property type="evidence" value="ECO:0007669"/>
    <property type="project" value="InterPro"/>
</dbReference>
<dbReference type="GO" id="GO:0003899">
    <property type="term" value="F:DNA-directed RNA polymerase activity"/>
    <property type="evidence" value="ECO:0007669"/>
    <property type="project" value="InterPro"/>
</dbReference>
<dbReference type="Proteomes" id="UP000663828">
    <property type="component" value="Unassembled WGS sequence"/>
</dbReference>
<dbReference type="GO" id="GO:0006351">
    <property type="term" value="P:DNA-templated transcription"/>
    <property type="evidence" value="ECO:0007669"/>
    <property type="project" value="InterPro"/>
</dbReference>
<evidence type="ECO:0000256" key="6">
    <source>
        <dbReference type="SAM" id="MobiDB-lite"/>
    </source>
</evidence>
<dbReference type="InterPro" id="IPR039747">
    <property type="entry name" value="RPABC4"/>
</dbReference>
<dbReference type="GO" id="GO:0005666">
    <property type="term" value="C:RNA polymerase III complex"/>
    <property type="evidence" value="ECO:0007669"/>
    <property type="project" value="TreeGrafter"/>
</dbReference>
<dbReference type="InterPro" id="IPR029040">
    <property type="entry name" value="RPABC4/Spt4"/>
</dbReference>
<dbReference type="SUPFAM" id="SSF63393">
    <property type="entry name" value="RNA polymerase subunits"/>
    <property type="match status" value="1"/>
</dbReference>
<evidence type="ECO:0000256" key="1">
    <source>
        <dbReference type="ARBA" id="ARBA00004123"/>
    </source>
</evidence>
<dbReference type="AlphaFoldDB" id="A0A816G850"/>
<evidence type="ECO:0000313" key="9">
    <source>
        <dbReference type="Proteomes" id="UP000663828"/>
    </source>
</evidence>
<evidence type="ECO:0000256" key="2">
    <source>
        <dbReference type="ARBA" id="ARBA00022723"/>
    </source>
</evidence>
<name>A0A816G850_ADIRI</name>
<keyword evidence="2" id="KW-0479">Metal-binding</keyword>
<feature type="compositionally biased region" description="Low complexity" evidence="6">
    <location>
        <begin position="9"/>
        <end position="23"/>
    </location>
</feature>
<dbReference type="EMBL" id="CAJNOJ010000004">
    <property type="protein sequence ID" value="CAF0744966.1"/>
    <property type="molecule type" value="Genomic_DNA"/>
</dbReference>
<gene>
    <name evidence="7" type="ORF">EDS130_LOCUS1967</name>
    <name evidence="8" type="ORF">XAT740_LOCUS58798</name>
</gene>
<dbReference type="GO" id="GO:0005665">
    <property type="term" value="C:RNA polymerase II, core complex"/>
    <property type="evidence" value="ECO:0007669"/>
    <property type="project" value="TreeGrafter"/>
</dbReference>
<feature type="region of interest" description="Disordered" evidence="6">
    <location>
        <begin position="1"/>
        <end position="23"/>
    </location>
</feature>
<comment type="similarity">
    <text evidence="5">Belongs to the archaeal Rpo12/eukaryotic RPC10 RNA polymerase subunit family.</text>
</comment>
<evidence type="ECO:0000313" key="7">
    <source>
        <dbReference type="EMBL" id="CAF0744966.1"/>
    </source>
</evidence>
<keyword evidence="9" id="KW-1185">Reference proteome</keyword>
<dbReference type="Gene3D" id="2.20.28.30">
    <property type="entry name" value="RNA polymerase ii, chain L"/>
    <property type="match status" value="1"/>
</dbReference>
<dbReference type="EMBL" id="CAJNOR010013138">
    <property type="protein sequence ID" value="CAF1671661.1"/>
    <property type="molecule type" value="Genomic_DNA"/>
</dbReference>
<proteinExistence type="inferred from homology"/>
<dbReference type="InterPro" id="IPR006591">
    <property type="entry name" value="RNAP_P/RPABC4"/>
</dbReference>
<dbReference type="Pfam" id="PF03604">
    <property type="entry name" value="Zn_ribbon_RPAB4"/>
    <property type="match status" value="1"/>
</dbReference>
<dbReference type="GO" id="GO:0003677">
    <property type="term" value="F:DNA binding"/>
    <property type="evidence" value="ECO:0007669"/>
    <property type="project" value="InterPro"/>
</dbReference>
<dbReference type="OrthoDB" id="5585087at2759"/>
<organism evidence="8 9">
    <name type="scientific">Adineta ricciae</name>
    <name type="common">Rotifer</name>
    <dbReference type="NCBI Taxonomy" id="249248"/>
    <lineage>
        <taxon>Eukaryota</taxon>
        <taxon>Metazoa</taxon>
        <taxon>Spiralia</taxon>
        <taxon>Gnathifera</taxon>
        <taxon>Rotifera</taxon>
        <taxon>Eurotatoria</taxon>
        <taxon>Bdelloidea</taxon>
        <taxon>Adinetida</taxon>
        <taxon>Adinetidae</taxon>
        <taxon>Adineta</taxon>
    </lineage>
</organism>
<accession>A0A816G850</accession>
<protein>
    <submittedName>
        <fullName evidence="8">Uncharacterized protein</fullName>
    </submittedName>
</protein>
<keyword evidence="4" id="KW-0539">Nucleus</keyword>
<sequence length="74" mass="8407">MDKTPIHDPSMTPSASTMPSTTNSALQTKTMVYVCGECHKDNELRSTDVIRCTDCGYRILYKKRTKRSTVYDAR</sequence>